<dbReference type="STRING" id="698492.A0A0E9NN22"/>
<keyword evidence="3 7" id="KW-0812">Transmembrane</keyword>
<feature type="compositionally biased region" description="Polar residues" evidence="6">
    <location>
        <begin position="44"/>
        <end position="67"/>
    </location>
</feature>
<reference evidence="8 9" key="1">
    <citation type="journal article" date="2011" name="J. Gen. Appl. Microbiol.">
        <title>Draft genome sequencing of the enigmatic yeast Saitoella complicata.</title>
        <authorList>
            <person name="Nishida H."/>
            <person name="Hamamoto M."/>
            <person name="Sugiyama J."/>
        </authorList>
    </citation>
    <scope>NUCLEOTIDE SEQUENCE [LARGE SCALE GENOMIC DNA]</scope>
    <source>
        <strain evidence="8 9">NRRL Y-17804</strain>
    </source>
</reference>
<accession>A0A0E9NN22</accession>
<feature type="transmembrane region" description="Helical" evidence="7">
    <location>
        <begin position="713"/>
        <end position="736"/>
    </location>
</feature>
<dbReference type="InterPro" id="IPR044089">
    <property type="entry name" value="Alr1-like"/>
</dbReference>
<evidence type="ECO:0000256" key="5">
    <source>
        <dbReference type="ARBA" id="ARBA00023136"/>
    </source>
</evidence>
<evidence type="ECO:0000256" key="4">
    <source>
        <dbReference type="ARBA" id="ARBA00022989"/>
    </source>
</evidence>
<dbReference type="InterPro" id="IPR045863">
    <property type="entry name" value="CorA_TM1_TM2"/>
</dbReference>
<evidence type="ECO:0000256" key="1">
    <source>
        <dbReference type="ARBA" id="ARBA00004141"/>
    </source>
</evidence>
<proteinExistence type="inferred from homology"/>
<evidence type="ECO:0000256" key="6">
    <source>
        <dbReference type="SAM" id="MobiDB-lite"/>
    </source>
</evidence>
<dbReference type="Proteomes" id="UP000033140">
    <property type="component" value="Unassembled WGS sequence"/>
</dbReference>
<dbReference type="AlphaFoldDB" id="A0A0E9NN22"/>
<dbReference type="SUPFAM" id="SSF143865">
    <property type="entry name" value="CorA soluble domain-like"/>
    <property type="match status" value="1"/>
</dbReference>
<feature type="transmembrane region" description="Helical" evidence="7">
    <location>
        <begin position="748"/>
        <end position="769"/>
    </location>
</feature>
<dbReference type="SUPFAM" id="SSF144083">
    <property type="entry name" value="Magnesium transport protein CorA, transmembrane region"/>
    <property type="match status" value="1"/>
</dbReference>
<organism evidence="8 9">
    <name type="scientific">Saitoella complicata (strain BCRC 22490 / CBS 7301 / JCM 7358 / NBRC 10748 / NRRL Y-17804)</name>
    <dbReference type="NCBI Taxonomy" id="698492"/>
    <lineage>
        <taxon>Eukaryota</taxon>
        <taxon>Fungi</taxon>
        <taxon>Dikarya</taxon>
        <taxon>Ascomycota</taxon>
        <taxon>Taphrinomycotina</taxon>
        <taxon>Taphrinomycotina incertae sedis</taxon>
        <taxon>Saitoella</taxon>
    </lineage>
</organism>
<evidence type="ECO:0000256" key="3">
    <source>
        <dbReference type="ARBA" id="ARBA00022692"/>
    </source>
</evidence>
<dbReference type="PANTHER" id="PTHR21535:SF51">
    <property type="entry name" value="MANGANESE RESISTANCE PROTEIN MNR2"/>
    <property type="match status" value="1"/>
</dbReference>
<feature type="region of interest" description="Disordered" evidence="6">
    <location>
        <begin position="1"/>
        <end position="347"/>
    </location>
</feature>
<evidence type="ECO:0000313" key="8">
    <source>
        <dbReference type="EMBL" id="GAO51081.1"/>
    </source>
</evidence>
<keyword evidence="9" id="KW-1185">Reference proteome</keyword>
<evidence type="ECO:0000313" key="9">
    <source>
        <dbReference type="Proteomes" id="UP000033140"/>
    </source>
</evidence>
<dbReference type="FunFam" id="1.20.58.340:FF:000014">
    <property type="entry name" value="CorA family metal ion transporter"/>
    <property type="match status" value="1"/>
</dbReference>
<evidence type="ECO:0000256" key="7">
    <source>
        <dbReference type="SAM" id="Phobius"/>
    </source>
</evidence>
<dbReference type="EMBL" id="BACD03000040">
    <property type="protein sequence ID" value="GAO51081.1"/>
    <property type="molecule type" value="Genomic_DNA"/>
</dbReference>
<comment type="similarity">
    <text evidence="2">Belongs to the CorA metal ion transporter (MIT) (TC 1.A.35) family.</text>
</comment>
<feature type="compositionally biased region" description="Low complexity" evidence="6">
    <location>
        <begin position="8"/>
        <end position="27"/>
    </location>
</feature>
<dbReference type="Gene3D" id="1.20.58.340">
    <property type="entry name" value="Magnesium transport protein CorA, transmembrane region"/>
    <property type="match status" value="2"/>
</dbReference>
<feature type="region of interest" description="Disordered" evidence="6">
    <location>
        <begin position="368"/>
        <end position="392"/>
    </location>
</feature>
<dbReference type="GO" id="GO:0010961">
    <property type="term" value="P:intracellular magnesium ion homeostasis"/>
    <property type="evidence" value="ECO:0007669"/>
    <property type="project" value="TreeGrafter"/>
</dbReference>
<reference evidence="8 9" key="2">
    <citation type="journal article" date="2014" name="J. Gen. Appl. Microbiol.">
        <title>The early diverging ascomycetous budding yeast Saitoella complicata has three histone deacetylases belonging to the Clr6, Hos2, and Rpd3 lineages.</title>
        <authorList>
            <person name="Nishida H."/>
            <person name="Matsumoto T."/>
            <person name="Kondo S."/>
            <person name="Hamamoto M."/>
            <person name="Yoshikawa H."/>
        </authorList>
    </citation>
    <scope>NUCLEOTIDE SEQUENCE [LARGE SCALE GENOMIC DNA]</scope>
    <source>
        <strain evidence="8 9">NRRL Y-17804</strain>
    </source>
</reference>
<name>A0A0E9NN22_SAICN</name>
<dbReference type="FunFam" id="1.20.58.340:FF:000008">
    <property type="entry name" value="CorA family metal ion transporter"/>
    <property type="match status" value="1"/>
</dbReference>
<keyword evidence="5 7" id="KW-0472">Membrane</keyword>
<evidence type="ECO:0000256" key="2">
    <source>
        <dbReference type="ARBA" id="ARBA00009765"/>
    </source>
</evidence>
<dbReference type="GO" id="GO:0015095">
    <property type="term" value="F:magnesium ion transmembrane transporter activity"/>
    <property type="evidence" value="ECO:0007669"/>
    <property type="project" value="InterPro"/>
</dbReference>
<comment type="subcellular location">
    <subcellularLocation>
        <location evidence="1">Membrane</location>
        <topology evidence="1">Multi-pass membrane protein</topology>
    </subcellularLocation>
</comment>
<reference evidence="8 9" key="3">
    <citation type="journal article" date="2015" name="Genome Announc.">
        <title>Draft Genome Sequence of the Archiascomycetous Yeast Saitoella complicata.</title>
        <authorList>
            <person name="Yamauchi K."/>
            <person name="Kondo S."/>
            <person name="Hamamoto M."/>
            <person name="Takahashi Y."/>
            <person name="Ogura Y."/>
            <person name="Hayashi T."/>
            <person name="Nishida H."/>
        </authorList>
    </citation>
    <scope>NUCLEOTIDE SEQUENCE [LARGE SCALE GENOMIC DNA]</scope>
    <source>
        <strain evidence="8 9">NRRL Y-17804</strain>
    </source>
</reference>
<dbReference type="InterPro" id="IPR002523">
    <property type="entry name" value="MgTranspt_CorA/ZnTranspt_ZntB"/>
</dbReference>
<dbReference type="InterPro" id="IPR045861">
    <property type="entry name" value="CorA_cytoplasmic_dom"/>
</dbReference>
<feature type="compositionally biased region" description="Basic and acidic residues" evidence="6">
    <location>
        <begin position="302"/>
        <end position="337"/>
    </location>
</feature>
<dbReference type="PANTHER" id="PTHR21535">
    <property type="entry name" value="MAGNESIUM AND COBALT TRANSPORT PROTEIN/MITOCHONDRIAL IMPORT INNER MEMBRANE TRANSLOCASE SUBUNIT TIM8"/>
    <property type="match status" value="1"/>
</dbReference>
<comment type="caution">
    <text evidence="8">The sequence shown here is derived from an EMBL/GenBank/DDBJ whole genome shotgun (WGS) entry which is preliminary data.</text>
</comment>
<gene>
    <name evidence="8" type="ORF">G7K_5193-t1</name>
</gene>
<feature type="compositionally biased region" description="Acidic residues" evidence="6">
    <location>
        <begin position="148"/>
        <end position="159"/>
    </location>
</feature>
<dbReference type="Pfam" id="PF01544">
    <property type="entry name" value="CorA"/>
    <property type="match status" value="1"/>
</dbReference>
<feature type="compositionally biased region" description="Basic residues" evidence="6">
    <location>
        <begin position="173"/>
        <end position="194"/>
    </location>
</feature>
<dbReference type="Gene3D" id="3.30.460.20">
    <property type="entry name" value="CorA soluble domain-like"/>
    <property type="match status" value="1"/>
</dbReference>
<dbReference type="GO" id="GO:0000329">
    <property type="term" value="C:fungal-type vacuole membrane"/>
    <property type="evidence" value="ECO:0007669"/>
    <property type="project" value="TreeGrafter"/>
</dbReference>
<protein>
    <submittedName>
        <fullName evidence="8">Uncharacterized protein</fullName>
    </submittedName>
</protein>
<sequence length="826" mass="92052">MHHHRGSESQSSHSSSASDSRSISPGSPETARPDIGPLQDAGQLDNNRAATSPGPQGTPNFSPSSYTRGERYGSKSYFAERKRRGSNDSIDSDVLLDHRNQAQSLPRNSFMMPRASVAGGGHRGSRLWIAPKDPNNPPSDGEPASEASDSEGSSEEDKDESSSLLRKGSQAGRQHRPSLAKRTSSNRHRHRSQRSRMTPISEDLVSHRDGYGTMPGTASSSPTDRKSINNPSSVPSSYASPPPSQRRPTAGRPSVSGINLSGQRIQLPIAQRALPGEDLPPSGVDMGSLPHALSSGTPSEAGDGRLYDDPTDTHSDAGDRPWEGEDNRNRSQSKAEEDVCFPVEDTTTGEAMYSWPNYDVLDDWTREEKPEYGSGDEESSSRSPSRVRVRRLSEPAAVEGRLRFRGQWSGNPKPEEERPWRFTFFSESVGGTVHSPSMSDILREGERWEDVLGKDTGLWWLDVNQPTDSEMKMLSKAFGIHPLTTEDISMEETREKVELFRNYYLVSFRSFEQDPASEDYLEPVNMYIVVFRDAVISFHFTPTPHPANVRRRIRHLSDYITVSSDWISYALIDDITDAFAPLIHRIEYEVDAIDDVVLKMHSGSDESDSEDEGENGGNMLRRIGECRKKVMGLLRLLGSKADVIKGFAKRCNEQWDVAPRSEIGLYLGDIQDHIVTMTQNLNHYEKMLSRSHSNYLAQISINMTRVNNETNDVLSRLTVLGTILVPLNLVTGLWGMNVEVPGQNHSGLSWFFGILSSLAAFAIFSTIMARRYGVINWEMIFPTLPERKRATFLQEYFGPNNAQLDATFTHPCPPSSLFIVHTCLKY</sequence>
<keyword evidence="4 7" id="KW-1133">Transmembrane helix</keyword>
<dbReference type="CDD" id="cd12829">
    <property type="entry name" value="Alr1p-like"/>
    <property type="match status" value="1"/>
</dbReference>